<sequence length="157" mass="17095">MKDFSGGVLSVVCRALFAPSTHTLDQQKGSPCFHSFIANGPVQISLPPECAPDGHFGNLHSREVGWGQTRCNGRDISHFESAAIEIARYSMGRERGLLFVALQVAPPIVPSTDIDFLDLHGCVPQTSADQRRLENRTNQTPQCPQSPPKLQLSSGRS</sequence>
<keyword evidence="3" id="KW-1185">Reference proteome</keyword>
<dbReference type="Proteomes" id="UP000193689">
    <property type="component" value="Unassembled WGS sequence"/>
</dbReference>
<proteinExistence type="predicted"/>
<name>A0A1Y2DDW3_9PEZI</name>
<dbReference type="GeneID" id="63781897"/>
<gene>
    <name evidence="2" type="ORF">BCR38DRAFT_83228</name>
</gene>
<dbReference type="InParanoid" id="A0A1Y2DDW3"/>
<evidence type="ECO:0000256" key="1">
    <source>
        <dbReference type="SAM" id="MobiDB-lite"/>
    </source>
</evidence>
<dbReference type="RefSeq" id="XP_040710710.1">
    <property type="nucleotide sequence ID" value="XM_040865685.1"/>
</dbReference>
<protein>
    <submittedName>
        <fullName evidence="2">Uncharacterized protein</fullName>
    </submittedName>
</protein>
<organism evidence="2 3">
    <name type="scientific">Pseudomassariella vexata</name>
    <dbReference type="NCBI Taxonomy" id="1141098"/>
    <lineage>
        <taxon>Eukaryota</taxon>
        <taxon>Fungi</taxon>
        <taxon>Dikarya</taxon>
        <taxon>Ascomycota</taxon>
        <taxon>Pezizomycotina</taxon>
        <taxon>Sordariomycetes</taxon>
        <taxon>Xylariomycetidae</taxon>
        <taxon>Amphisphaeriales</taxon>
        <taxon>Pseudomassariaceae</taxon>
        <taxon>Pseudomassariella</taxon>
    </lineage>
</organism>
<comment type="caution">
    <text evidence="2">The sequence shown here is derived from an EMBL/GenBank/DDBJ whole genome shotgun (WGS) entry which is preliminary data.</text>
</comment>
<evidence type="ECO:0000313" key="3">
    <source>
        <dbReference type="Proteomes" id="UP000193689"/>
    </source>
</evidence>
<dbReference type="EMBL" id="MCFJ01000019">
    <property type="protein sequence ID" value="ORY57460.1"/>
    <property type="molecule type" value="Genomic_DNA"/>
</dbReference>
<accession>A0A1Y2DDW3</accession>
<feature type="region of interest" description="Disordered" evidence="1">
    <location>
        <begin position="128"/>
        <end position="157"/>
    </location>
</feature>
<dbReference type="AlphaFoldDB" id="A0A1Y2DDW3"/>
<evidence type="ECO:0000313" key="2">
    <source>
        <dbReference type="EMBL" id="ORY57460.1"/>
    </source>
</evidence>
<reference evidence="2 3" key="1">
    <citation type="submission" date="2016-07" db="EMBL/GenBank/DDBJ databases">
        <title>Pervasive Adenine N6-methylation of Active Genes in Fungi.</title>
        <authorList>
            <consortium name="DOE Joint Genome Institute"/>
            <person name="Mondo S.J."/>
            <person name="Dannebaum R.O."/>
            <person name="Kuo R.C."/>
            <person name="Labutti K."/>
            <person name="Haridas S."/>
            <person name="Kuo A."/>
            <person name="Salamov A."/>
            <person name="Ahrendt S.R."/>
            <person name="Lipzen A."/>
            <person name="Sullivan W."/>
            <person name="Andreopoulos W.B."/>
            <person name="Clum A."/>
            <person name="Lindquist E."/>
            <person name="Daum C."/>
            <person name="Ramamoorthy G.K."/>
            <person name="Gryganskyi A."/>
            <person name="Culley D."/>
            <person name="Magnuson J.K."/>
            <person name="James T.Y."/>
            <person name="O'Malley M.A."/>
            <person name="Stajich J.E."/>
            <person name="Spatafora J.W."/>
            <person name="Visel A."/>
            <person name="Grigoriev I.V."/>
        </authorList>
    </citation>
    <scope>NUCLEOTIDE SEQUENCE [LARGE SCALE GENOMIC DNA]</scope>
    <source>
        <strain evidence="2 3">CBS 129021</strain>
    </source>
</reference>